<dbReference type="Gene3D" id="1.20.58.1390">
    <property type="match status" value="1"/>
</dbReference>
<dbReference type="EMBL" id="CAJRAF010000001">
    <property type="protein sequence ID" value="CAG4994841.1"/>
    <property type="molecule type" value="Genomic_DNA"/>
</dbReference>
<dbReference type="InterPro" id="IPR036388">
    <property type="entry name" value="WH-like_DNA-bd_sf"/>
</dbReference>
<feature type="domain" description="O-methyltransferase C-terminal" evidence="4">
    <location>
        <begin position="177"/>
        <end position="329"/>
    </location>
</feature>
<comment type="caution">
    <text evidence="6">The sequence shown here is derived from an EMBL/GenBank/DDBJ whole genome shotgun (WGS) entry which is preliminary data.</text>
</comment>
<dbReference type="GO" id="GO:0008171">
    <property type="term" value="F:O-methyltransferase activity"/>
    <property type="evidence" value="ECO:0007669"/>
    <property type="project" value="InterPro"/>
</dbReference>
<dbReference type="InterPro" id="IPR049480">
    <property type="entry name" value="BVU_1015-like_N"/>
</dbReference>
<keyword evidence="7" id="KW-1185">Reference proteome</keyword>
<dbReference type="SUPFAM" id="SSF53335">
    <property type="entry name" value="S-adenosyl-L-methionine-dependent methyltransferases"/>
    <property type="match status" value="1"/>
</dbReference>
<keyword evidence="2 6" id="KW-0808">Transferase</keyword>
<dbReference type="Proteomes" id="UP000680038">
    <property type="component" value="Unassembled WGS sequence"/>
</dbReference>
<sequence>MKKELSAIDAKYEAQKIAFGPMYFQAVIALRDLGILEYISKHRKGVEIDAIVANLDVTEYGVNLLIEAAEILGVLEIEDEKVKITKTGFFLLKDEMTRVNVNFMNDVCYLGAKAMTESIKNSKPEGLKTLGDWPTIYQGLSILPEPAKTAWFEFDHYYSDNAFPDALKIVFEKKPGLIFDVGGNTGKWSFACCDYDPEVRIKILDLPVQINVAKGNAAERGLLERIDFHEIDLLDSSQKIPKGADVIWMSQFLDCFSKEQIVQILKNAWQAASTETTLYILEPFFDNQNYPAAHYSLVATSLYFTIMANGNSKMYRIGTMKELVRLAGFEVVETYPLIGDSYHTILECKKVP</sequence>
<dbReference type="Gene3D" id="1.10.10.10">
    <property type="entry name" value="Winged helix-like DNA-binding domain superfamily/Winged helix DNA-binding domain"/>
    <property type="match status" value="1"/>
</dbReference>
<feature type="domain" description="BVU-1015-like N-terminal dimerisation-like" evidence="5">
    <location>
        <begin position="13"/>
        <end position="81"/>
    </location>
</feature>
<evidence type="ECO:0000256" key="3">
    <source>
        <dbReference type="ARBA" id="ARBA00022691"/>
    </source>
</evidence>
<evidence type="ECO:0000259" key="4">
    <source>
        <dbReference type="Pfam" id="PF00891"/>
    </source>
</evidence>
<evidence type="ECO:0000256" key="2">
    <source>
        <dbReference type="ARBA" id="ARBA00022679"/>
    </source>
</evidence>
<dbReference type="InterPro" id="IPR001077">
    <property type="entry name" value="COMT_C"/>
</dbReference>
<accession>A0A916JDQ2</accession>
<dbReference type="EC" id="2.1.1.304" evidence="6"/>
<dbReference type="Pfam" id="PF00891">
    <property type="entry name" value="Methyltransf_2"/>
    <property type="match status" value="1"/>
</dbReference>
<evidence type="ECO:0000313" key="7">
    <source>
        <dbReference type="Proteomes" id="UP000680038"/>
    </source>
</evidence>
<dbReference type="PROSITE" id="PS51683">
    <property type="entry name" value="SAM_OMT_II"/>
    <property type="match status" value="1"/>
</dbReference>
<evidence type="ECO:0000259" key="5">
    <source>
        <dbReference type="Pfam" id="PF21212"/>
    </source>
</evidence>
<name>A0A916JDQ2_9BACT</name>
<dbReference type="Pfam" id="PF21212">
    <property type="entry name" value="Dimerisation2-like_dom"/>
    <property type="match status" value="1"/>
</dbReference>
<proteinExistence type="predicted"/>
<gene>
    <name evidence="6" type="primary">sfmM2</name>
    <name evidence="6" type="ORF">DYBT9275_01479</name>
</gene>
<dbReference type="Gene3D" id="3.40.50.150">
    <property type="entry name" value="Vaccinia Virus protein VP39"/>
    <property type="match status" value="1"/>
</dbReference>
<dbReference type="RefSeq" id="WP_215238122.1">
    <property type="nucleotide sequence ID" value="NZ_CAJRAF010000001.1"/>
</dbReference>
<evidence type="ECO:0000256" key="1">
    <source>
        <dbReference type="ARBA" id="ARBA00022603"/>
    </source>
</evidence>
<dbReference type="InterPro" id="IPR029063">
    <property type="entry name" value="SAM-dependent_MTases_sf"/>
</dbReference>
<dbReference type="PIRSF" id="PIRSF005739">
    <property type="entry name" value="O-mtase"/>
    <property type="match status" value="1"/>
</dbReference>
<dbReference type="AlphaFoldDB" id="A0A916JDQ2"/>
<keyword evidence="3" id="KW-0949">S-adenosyl-L-methionine</keyword>
<dbReference type="GO" id="GO:0032259">
    <property type="term" value="P:methylation"/>
    <property type="evidence" value="ECO:0007669"/>
    <property type="project" value="UniProtKB-KW"/>
</dbReference>
<organism evidence="6 7">
    <name type="scientific">Dyadobacter helix</name>
    <dbReference type="NCBI Taxonomy" id="2822344"/>
    <lineage>
        <taxon>Bacteria</taxon>
        <taxon>Pseudomonadati</taxon>
        <taxon>Bacteroidota</taxon>
        <taxon>Cytophagia</taxon>
        <taxon>Cytophagales</taxon>
        <taxon>Spirosomataceae</taxon>
        <taxon>Dyadobacter</taxon>
    </lineage>
</organism>
<reference evidence="6" key="1">
    <citation type="submission" date="2021-04" db="EMBL/GenBank/DDBJ databases">
        <authorList>
            <person name="Rodrigo-Torres L."/>
            <person name="Arahal R. D."/>
            <person name="Lucena T."/>
        </authorList>
    </citation>
    <scope>NUCLEOTIDE SEQUENCE</scope>
    <source>
        <strain evidence="6">CECT 9275</strain>
    </source>
</reference>
<protein>
    <submittedName>
        <fullName evidence="6">L-tyrosine C(3)-methyltransferase</fullName>
        <ecNumber evidence="6">2.1.1.304</ecNumber>
    </submittedName>
</protein>
<evidence type="ECO:0000313" key="6">
    <source>
        <dbReference type="EMBL" id="CAG4994841.1"/>
    </source>
</evidence>
<dbReference type="SUPFAM" id="SSF46785">
    <property type="entry name" value="Winged helix' DNA-binding domain"/>
    <property type="match status" value="1"/>
</dbReference>
<dbReference type="PANTHER" id="PTHR43712:SF2">
    <property type="entry name" value="O-METHYLTRANSFERASE CICE"/>
    <property type="match status" value="1"/>
</dbReference>
<dbReference type="PANTHER" id="PTHR43712">
    <property type="entry name" value="PUTATIVE (AFU_ORTHOLOGUE AFUA_4G14580)-RELATED"/>
    <property type="match status" value="1"/>
</dbReference>
<dbReference type="InterPro" id="IPR016461">
    <property type="entry name" value="COMT-like"/>
</dbReference>
<keyword evidence="1 6" id="KW-0489">Methyltransferase</keyword>
<dbReference type="InterPro" id="IPR036390">
    <property type="entry name" value="WH_DNA-bd_sf"/>
</dbReference>